<protein>
    <submittedName>
        <fullName evidence="1">Uncharacterized protein</fullName>
    </submittedName>
</protein>
<organism evidence="1 2">
    <name type="scientific">Hyalomma asiaticum</name>
    <name type="common">Tick</name>
    <dbReference type="NCBI Taxonomy" id="266040"/>
    <lineage>
        <taxon>Eukaryota</taxon>
        <taxon>Metazoa</taxon>
        <taxon>Ecdysozoa</taxon>
        <taxon>Arthropoda</taxon>
        <taxon>Chelicerata</taxon>
        <taxon>Arachnida</taxon>
        <taxon>Acari</taxon>
        <taxon>Parasitiformes</taxon>
        <taxon>Ixodida</taxon>
        <taxon>Ixodoidea</taxon>
        <taxon>Ixodidae</taxon>
        <taxon>Hyalomminae</taxon>
        <taxon>Hyalomma</taxon>
    </lineage>
</organism>
<evidence type="ECO:0000313" key="2">
    <source>
        <dbReference type="Proteomes" id="UP000821845"/>
    </source>
</evidence>
<dbReference type="EMBL" id="CM023491">
    <property type="protein sequence ID" value="KAH6941294.1"/>
    <property type="molecule type" value="Genomic_DNA"/>
</dbReference>
<sequence length="63" mass="7059">MVSVGEADREVETKKDHVRTLKEGSVIPQLYPELECLGGYPPTTTKFEVPFHLDDNSREGKAI</sequence>
<gene>
    <name evidence="1" type="ORF">HPB50_015864</name>
</gene>
<reference evidence="1" key="1">
    <citation type="submission" date="2020-05" db="EMBL/GenBank/DDBJ databases">
        <title>Large-scale comparative analyses of tick genomes elucidate their genetic diversity and vector capacities.</title>
        <authorList>
            <person name="Jia N."/>
            <person name="Wang J."/>
            <person name="Shi W."/>
            <person name="Du L."/>
            <person name="Sun Y."/>
            <person name="Zhan W."/>
            <person name="Jiang J."/>
            <person name="Wang Q."/>
            <person name="Zhang B."/>
            <person name="Ji P."/>
            <person name="Sakyi L.B."/>
            <person name="Cui X."/>
            <person name="Yuan T."/>
            <person name="Jiang B."/>
            <person name="Yang W."/>
            <person name="Lam T.T.-Y."/>
            <person name="Chang Q."/>
            <person name="Ding S."/>
            <person name="Wang X."/>
            <person name="Zhu J."/>
            <person name="Ruan X."/>
            <person name="Zhao L."/>
            <person name="Wei J."/>
            <person name="Que T."/>
            <person name="Du C."/>
            <person name="Cheng J."/>
            <person name="Dai P."/>
            <person name="Han X."/>
            <person name="Huang E."/>
            <person name="Gao Y."/>
            <person name="Liu J."/>
            <person name="Shao H."/>
            <person name="Ye R."/>
            <person name="Li L."/>
            <person name="Wei W."/>
            <person name="Wang X."/>
            <person name="Wang C."/>
            <person name="Yang T."/>
            <person name="Huo Q."/>
            <person name="Li W."/>
            <person name="Guo W."/>
            <person name="Chen H."/>
            <person name="Zhou L."/>
            <person name="Ni X."/>
            <person name="Tian J."/>
            <person name="Zhou Y."/>
            <person name="Sheng Y."/>
            <person name="Liu T."/>
            <person name="Pan Y."/>
            <person name="Xia L."/>
            <person name="Li J."/>
            <person name="Zhao F."/>
            <person name="Cao W."/>
        </authorList>
    </citation>
    <scope>NUCLEOTIDE SEQUENCE</scope>
    <source>
        <strain evidence="1">Hyas-2018</strain>
    </source>
</reference>
<accession>A0ACB7T567</accession>
<keyword evidence="2" id="KW-1185">Reference proteome</keyword>
<evidence type="ECO:0000313" key="1">
    <source>
        <dbReference type="EMBL" id="KAH6941294.1"/>
    </source>
</evidence>
<proteinExistence type="predicted"/>
<comment type="caution">
    <text evidence="1">The sequence shown here is derived from an EMBL/GenBank/DDBJ whole genome shotgun (WGS) entry which is preliminary data.</text>
</comment>
<dbReference type="Proteomes" id="UP000821845">
    <property type="component" value="Chromosome 11"/>
</dbReference>
<name>A0ACB7T567_HYAAI</name>